<dbReference type="AlphaFoldDB" id="A0AAF5PJX8"/>
<reference evidence="1" key="1">
    <citation type="submission" date="2015-03" db="EMBL/GenBank/DDBJ databases">
        <title>Wuchereria bancrofti Genome Sequencing Papua New Guinea Strain.</title>
        <authorList>
            <person name="Small S.T."/>
            <person name="Serre D."/>
            <person name="Zimmerman P.A."/>
        </authorList>
    </citation>
    <scope>NUCLEOTIDE SEQUENCE [LARGE SCALE GENOMIC DNA]</scope>
    <source>
        <strain evidence="1">pt0022</strain>
    </source>
</reference>
<organism evidence="1 2">
    <name type="scientific">Wuchereria bancrofti</name>
    <dbReference type="NCBI Taxonomy" id="6293"/>
    <lineage>
        <taxon>Eukaryota</taxon>
        <taxon>Metazoa</taxon>
        <taxon>Ecdysozoa</taxon>
        <taxon>Nematoda</taxon>
        <taxon>Chromadorea</taxon>
        <taxon>Rhabditida</taxon>
        <taxon>Spirurina</taxon>
        <taxon>Spiruromorpha</taxon>
        <taxon>Filarioidea</taxon>
        <taxon>Onchocercidae</taxon>
        <taxon>Wuchereria</taxon>
    </lineage>
</organism>
<protein>
    <submittedName>
        <fullName evidence="2">Uncharacterized protein</fullName>
    </submittedName>
</protein>
<reference evidence="2" key="3">
    <citation type="submission" date="2024-02" db="UniProtKB">
        <authorList>
            <consortium name="WormBaseParasite"/>
        </authorList>
    </citation>
    <scope>IDENTIFICATION</scope>
    <source>
        <strain evidence="2">pt0022</strain>
    </source>
</reference>
<reference evidence="1" key="2">
    <citation type="journal article" date="2016" name="Mol. Ecol.">
        <title>Population genomics of the filarial nematode parasite Wuchereria bancrofti from mosquitoes.</title>
        <authorList>
            <person name="Small S.T."/>
            <person name="Reimer L.J."/>
            <person name="Tisch D.J."/>
            <person name="King C.L."/>
            <person name="Christensen B.M."/>
            <person name="Siba P.M."/>
            <person name="Kazura J.W."/>
            <person name="Serre D."/>
            <person name="Zimmerman P.A."/>
        </authorList>
    </citation>
    <scope>NUCLEOTIDE SEQUENCE</scope>
    <source>
        <strain evidence="1">pt0022</strain>
    </source>
</reference>
<accession>A0AAF5PJX8</accession>
<sequence>MRILSSSSSSLGPSRAIRSGIVNQQLAMDPELLTPPPPLLLQLLEEGLLNRLSSL</sequence>
<name>A0AAF5PJX8_WUCBA</name>
<proteinExistence type="predicted"/>
<evidence type="ECO:0000313" key="2">
    <source>
        <dbReference type="WBParaSite" id="mrna-Wban_01766"/>
    </source>
</evidence>
<evidence type="ECO:0000313" key="1">
    <source>
        <dbReference type="Proteomes" id="UP000093561"/>
    </source>
</evidence>
<dbReference type="WBParaSite" id="mrna-Wban_01766">
    <property type="protein sequence ID" value="mrna-Wban_01766"/>
    <property type="gene ID" value="Wban_01766"/>
</dbReference>
<dbReference type="Proteomes" id="UP000093561">
    <property type="component" value="Unassembled WGS sequence"/>
</dbReference>